<name>A0AAF0IUM7_9BASI</name>
<evidence type="ECO:0000256" key="10">
    <source>
        <dbReference type="ARBA" id="ARBA00048679"/>
    </source>
</evidence>
<dbReference type="FunFam" id="3.30.200.20:FF:000524">
    <property type="entry name" value="Non-specific serine/threonine protein kinase"/>
    <property type="match status" value="1"/>
</dbReference>
<dbReference type="PROSITE" id="PS00108">
    <property type="entry name" value="PROTEIN_KINASE_ST"/>
    <property type="match status" value="1"/>
</dbReference>
<evidence type="ECO:0000256" key="7">
    <source>
        <dbReference type="ARBA" id="ARBA00022777"/>
    </source>
</evidence>
<feature type="domain" description="Protein kinase" evidence="12">
    <location>
        <begin position="361"/>
        <end position="646"/>
    </location>
</feature>
<dbReference type="InterPro" id="IPR000719">
    <property type="entry name" value="Prot_kinase_dom"/>
</dbReference>
<dbReference type="SUPFAM" id="SSF56112">
    <property type="entry name" value="Protein kinase-like (PK-like)"/>
    <property type="match status" value="1"/>
</dbReference>
<evidence type="ECO:0000313" key="14">
    <source>
        <dbReference type="Proteomes" id="UP001216638"/>
    </source>
</evidence>
<keyword evidence="8" id="KW-0067">ATP-binding</keyword>
<dbReference type="PROSITE" id="PS50011">
    <property type="entry name" value="PROTEIN_KINASE_DOM"/>
    <property type="match status" value="1"/>
</dbReference>
<dbReference type="AlphaFoldDB" id="A0AAF0IUM7"/>
<evidence type="ECO:0000256" key="11">
    <source>
        <dbReference type="SAM" id="MobiDB-lite"/>
    </source>
</evidence>
<organism evidence="13 14">
    <name type="scientific">Malassezia brasiliensis</name>
    <dbReference type="NCBI Taxonomy" id="1821822"/>
    <lineage>
        <taxon>Eukaryota</taxon>
        <taxon>Fungi</taxon>
        <taxon>Dikarya</taxon>
        <taxon>Basidiomycota</taxon>
        <taxon>Ustilaginomycotina</taxon>
        <taxon>Malasseziomycetes</taxon>
        <taxon>Malasseziales</taxon>
        <taxon>Malasseziaceae</taxon>
        <taxon>Malassezia</taxon>
    </lineage>
</organism>
<dbReference type="InterPro" id="IPR011009">
    <property type="entry name" value="Kinase-like_dom_sf"/>
</dbReference>
<dbReference type="SMART" id="SM00220">
    <property type="entry name" value="S_TKc"/>
    <property type="match status" value="1"/>
</dbReference>
<keyword evidence="3 13" id="KW-0723">Serine/threonine-protein kinase</keyword>
<evidence type="ECO:0000259" key="12">
    <source>
        <dbReference type="PROSITE" id="PS50011"/>
    </source>
</evidence>
<dbReference type="CDD" id="cd05574">
    <property type="entry name" value="STKc_phototropin_like"/>
    <property type="match status" value="1"/>
</dbReference>
<accession>A0AAF0IUM7</accession>
<proteinExistence type="inferred from homology"/>
<comment type="similarity">
    <text evidence="1">Belongs to the protein kinase superfamily. AGC Ser/Thr protein kinase family.</text>
</comment>
<dbReference type="Gene3D" id="1.10.510.10">
    <property type="entry name" value="Transferase(Phosphotransferase) domain 1"/>
    <property type="match status" value="1"/>
</dbReference>
<gene>
    <name evidence="13" type="primary">NRC2</name>
    <name evidence="13" type="ORF">MBRA1_003779</name>
</gene>
<evidence type="ECO:0000256" key="1">
    <source>
        <dbReference type="ARBA" id="ARBA00009903"/>
    </source>
</evidence>
<comment type="catalytic activity">
    <reaction evidence="9">
        <text>L-threonyl-[protein] + ATP = O-phospho-L-threonyl-[protein] + ADP + H(+)</text>
        <dbReference type="Rhea" id="RHEA:46608"/>
        <dbReference type="Rhea" id="RHEA-COMP:11060"/>
        <dbReference type="Rhea" id="RHEA-COMP:11605"/>
        <dbReference type="ChEBI" id="CHEBI:15378"/>
        <dbReference type="ChEBI" id="CHEBI:30013"/>
        <dbReference type="ChEBI" id="CHEBI:30616"/>
        <dbReference type="ChEBI" id="CHEBI:61977"/>
        <dbReference type="ChEBI" id="CHEBI:456216"/>
        <dbReference type="EC" id="2.7.11.1"/>
    </reaction>
</comment>
<comment type="catalytic activity">
    <reaction evidence="10">
        <text>L-seryl-[protein] + ATP = O-phospho-L-seryl-[protein] + ADP + H(+)</text>
        <dbReference type="Rhea" id="RHEA:17989"/>
        <dbReference type="Rhea" id="RHEA-COMP:9863"/>
        <dbReference type="Rhea" id="RHEA-COMP:11604"/>
        <dbReference type="ChEBI" id="CHEBI:15378"/>
        <dbReference type="ChEBI" id="CHEBI:29999"/>
        <dbReference type="ChEBI" id="CHEBI:30616"/>
        <dbReference type="ChEBI" id="CHEBI:83421"/>
        <dbReference type="ChEBI" id="CHEBI:456216"/>
        <dbReference type="EC" id="2.7.11.1"/>
    </reaction>
</comment>
<reference evidence="13" key="1">
    <citation type="submission" date="2023-03" db="EMBL/GenBank/DDBJ databases">
        <title>Mating type loci evolution in Malassezia.</title>
        <authorList>
            <person name="Coelho M.A."/>
        </authorList>
    </citation>
    <scope>NUCLEOTIDE SEQUENCE</scope>
    <source>
        <strain evidence="13">CBS 14135</strain>
    </source>
</reference>
<evidence type="ECO:0000256" key="5">
    <source>
        <dbReference type="ARBA" id="ARBA00022679"/>
    </source>
</evidence>
<keyword evidence="14" id="KW-1185">Reference proteome</keyword>
<dbReference type="Proteomes" id="UP001216638">
    <property type="component" value="Chromosome 6"/>
</dbReference>
<evidence type="ECO:0000256" key="6">
    <source>
        <dbReference type="ARBA" id="ARBA00022741"/>
    </source>
</evidence>
<dbReference type="Gene3D" id="3.30.200.20">
    <property type="entry name" value="Phosphorylase Kinase, domain 1"/>
    <property type="match status" value="1"/>
</dbReference>
<evidence type="ECO:0000256" key="8">
    <source>
        <dbReference type="ARBA" id="ARBA00022840"/>
    </source>
</evidence>
<dbReference type="Pfam" id="PF00069">
    <property type="entry name" value="Pkinase"/>
    <property type="match status" value="1"/>
</dbReference>
<evidence type="ECO:0000256" key="9">
    <source>
        <dbReference type="ARBA" id="ARBA00047899"/>
    </source>
</evidence>
<evidence type="ECO:0000256" key="3">
    <source>
        <dbReference type="ARBA" id="ARBA00022527"/>
    </source>
</evidence>
<protein>
    <recommendedName>
        <fullName evidence="2">non-specific serine/threonine protein kinase</fullName>
        <ecNumber evidence="2">2.7.11.1</ecNumber>
    </recommendedName>
</protein>
<feature type="region of interest" description="Disordered" evidence="11">
    <location>
        <begin position="1"/>
        <end position="117"/>
    </location>
</feature>
<feature type="compositionally biased region" description="Polar residues" evidence="11">
    <location>
        <begin position="34"/>
        <end position="71"/>
    </location>
</feature>
<feature type="compositionally biased region" description="Pro residues" evidence="11">
    <location>
        <begin position="100"/>
        <end position="112"/>
    </location>
</feature>
<dbReference type="GO" id="GO:0005524">
    <property type="term" value="F:ATP binding"/>
    <property type="evidence" value="ECO:0007669"/>
    <property type="project" value="UniProtKB-KW"/>
</dbReference>
<keyword evidence="6" id="KW-0547">Nucleotide-binding</keyword>
<sequence>MGMAAAASSPSSPEQGRQGRWLPKLRTGPRRKSSMMNLGQSAPGSCVTSPTLGAQVTTSPTLSNESGTPSLTHERPMSPWSIGEDTTRSDVHSTASSTPAFPPQRLPSPPPTRTAGAPRRVLYMAPSASTSSSLSSGPSALPTAASQYTLGECSADAYQAFAAPTANAPLAAAPDERTGERSTATHRGDLARWLRRVSSAPDTKNLFHAHRRPSQPTHVAAAQLDRAGAPLPVFAPAAAGSSTAPAAALGAVPETAGAAAPGPELPTTPPRRTKLLPTLRSGRARGANDAPSEPGRARGLSRLFKSKSSGALRQVSAQHRSDAPPVPPVPEVPVMRAPAVPLPAPVSRVKTVHTVVSAQSFQHIKLLGKGDVGRVYLVQEKETGRLYAMKVLSKAEMVKRNKVKRVLAEQAILVSSNHPFIVPLYHTFQSHDYLYLCMEYCVGGEFFRTLQSRPGRCLAEEDAKFYAAEVVAALEYLHLMGFIYRDLKPENILLHHSGHLMLSDFDLSAKSVQQGGAAAAVFQANPRAVPLVDTRSCIADLRTNSFVGTEEYIAPEVIKGCGHTSAVDWWTLGILIYEMIFATTPFKGNTRNATFANVLRKEVTFREGTPISSHGKALIRKLLVKDEHKRLGSQLGAGEVKQHRWFANLSWGLLRNMTPPIIPTGVDVQQMVRDAAEHPVRTLDWECQTLLDTEDVPAPGSPREPFHAFSNVSIQR</sequence>
<feature type="compositionally biased region" description="Low complexity" evidence="11">
    <location>
        <begin position="1"/>
        <end position="13"/>
    </location>
</feature>
<dbReference type="PANTHER" id="PTHR45637">
    <property type="entry name" value="FLIPPASE KINASE 1-RELATED"/>
    <property type="match status" value="1"/>
</dbReference>
<dbReference type="GO" id="GO:0004674">
    <property type="term" value="F:protein serine/threonine kinase activity"/>
    <property type="evidence" value="ECO:0007669"/>
    <property type="project" value="UniProtKB-KW"/>
</dbReference>
<feature type="compositionally biased region" description="Polar residues" evidence="11">
    <location>
        <begin position="306"/>
        <end position="318"/>
    </location>
</feature>
<dbReference type="EC" id="2.7.11.1" evidence="2"/>
<dbReference type="EMBL" id="CP119956">
    <property type="protein sequence ID" value="WFC97113.1"/>
    <property type="molecule type" value="Genomic_DNA"/>
</dbReference>
<dbReference type="InterPro" id="IPR008271">
    <property type="entry name" value="Ser/Thr_kinase_AS"/>
</dbReference>
<feature type="region of interest" description="Disordered" evidence="11">
    <location>
        <begin position="257"/>
        <end position="329"/>
    </location>
</feature>
<keyword evidence="5" id="KW-0808">Transferase</keyword>
<evidence type="ECO:0000256" key="2">
    <source>
        <dbReference type="ARBA" id="ARBA00012513"/>
    </source>
</evidence>
<evidence type="ECO:0000256" key="4">
    <source>
        <dbReference type="ARBA" id="ARBA00022553"/>
    </source>
</evidence>
<keyword evidence="4" id="KW-0597">Phosphoprotein</keyword>
<keyword evidence="7 13" id="KW-0418">Kinase</keyword>
<dbReference type="FunFam" id="1.10.510.10:FF:000121">
    <property type="entry name" value="Serine/threonine-protein kinase nrc-2"/>
    <property type="match status" value="1"/>
</dbReference>
<evidence type="ECO:0000313" key="13">
    <source>
        <dbReference type="EMBL" id="WFC97113.1"/>
    </source>
</evidence>